<dbReference type="Gene3D" id="4.10.1000.10">
    <property type="entry name" value="Zinc finger, CCCH-type"/>
    <property type="match status" value="2"/>
</dbReference>
<dbReference type="Proteomes" id="UP001188597">
    <property type="component" value="Unassembled WGS sequence"/>
</dbReference>
<evidence type="ECO:0000256" key="1">
    <source>
        <dbReference type="ARBA" id="ARBA00022723"/>
    </source>
</evidence>
<feature type="compositionally biased region" description="Basic and acidic residues" evidence="7">
    <location>
        <begin position="262"/>
        <end position="278"/>
    </location>
</feature>
<dbReference type="InterPro" id="IPR041686">
    <property type="entry name" value="Znf-CCCH_3"/>
</dbReference>
<keyword evidence="1 6" id="KW-0479">Metal-binding</keyword>
<dbReference type="InterPro" id="IPR000571">
    <property type="entry name" value="Znf_CCCH"/>
</dbReference>
<proteinExistence type="predicted"/>
<feature type="domain" description="C3H1-type" evidence="8">
    <location>
        <begin position="30"/>
        <end position="59"/>
    </location>
</feature>
<feature type="region of interest" description="Disordered" evidence="7">
    <location>
        <begin position="641"/>
        <end position="681"/>
    </location>
</feature>
<feature type="compositionally biased region" description="Basic and acidic residues" evidence="7">
    <location>
        <begin position="301"/>
        <end position="320"/>
    </location>
</feature>
<feature type="region of interest" description="Disordered" evidence="7">
    <location>
        <begin position="404"/>
        <end position="592"/>
    </location>
</feature>
<evidence type="ECO:0000313" key="9">
    <source>
        <dbReference type="EMBL" id="KAK3040156.1"/>
    </source>
</evidence>
<accession>A0AA89BQF4</accession>
<dbReference type="SMART" id="SM00356">
    <property type="entry name" value="ZnF_C3H1"/>
    <property type="match status" value="3"/>
</dbReference>
<keyword evidence="2" id="KW-0677">Repeat</keyword>
<dbReference type="Pfam" id="PF15663">
    <property type="entry name" value="zf-CCCH_3"/>
    <property type="match status" value="1"/>
</dbReference>
<gene>
    <name evidence="9" type="ORF">RJ639_028406</name>
</gene>
<dbReference type="PROSITE" id="PS50103">
    <property type="entry name" value="ZF_C3H1"/>
    <property type="match status" value="3"/>
</dbReference>
<feature type="compositionally biased region" description="Polar residues" evidence="7">
    <location>
        <begin position="456"/>
        <end position="466"/>
    </location>
</feature>
<dbReference type="AlphaFoldDB" id="A0AA89BQF4"/>
<comment type="caution">
    <text evidence="9">The sequence shown here is derived from an EMBL/GenBank/DDBJ whole genome shotgun (WGS) entry which is preliminary data.</text>
</comment>
<feature type="compositionally biased region" description="Basic and acidic residues" evidence="7">
    <location>
        <begin position="513"/>
        <end position="529"/>
    </location>
</feature>
<feature type="zinc finger region" description="C3H1-type" evidence="6">
    <location>
        <begin position="61"/>
        <end position="87"/>
    </location>
</feature>
<evidence type="ECO:0000256" key="7">
    <source>
        <dbReference type="SAM" id="MobiDB-lite"/>
    </source>
</evidence>
<keyword evidence="5" id="KW-0238">DNA-binding</keyword>
<name>A0AA89BQF4_9ASTE</name>
<evidence type="ECO:0000259" key="8">
    <source>
        <dbReference type="PROSITE" id="PS50103"/>
    </source>
</evidence>
<feature type="compositionally biased region" description="Polar residues" evidence="7">
    <location>
        <begin position="571"/>
        <end position="583"/>
    </location>
</feature>
<evidence type="ECO:0000256" key="2">
    <source>
        <dbReference type="ARBA" id="ARBA00022737"/>
    </source>
</evidence>
<dbReference type="PANTHER" id="PTHR15725:SF14">
    <property type="entry name" value="ZINC FINGER CCCH DOMAIN-CONTAINING PROTEIN 11A"/>
    <property type="match status" value="1"/>
</dbReference>
<feature type="compositionally biased region" description="Polar residues" evidence="7">
    <location>
        <begin position="239"/>
        <end position="261"/>
    </location>
</feature>
<dbReference type="EMBL" id="JAVXUP010000060">
    <property type="protein sequence ID" value="KAK3040156.1"/>
    <property type="molecule type" value="Genomic_DNA"/>
</dbReference>
<keyword evidence="3 6" id="KW-0863">Zinc-finger</keyword>
<feature type="region of interest" description="Disordered" evidence="7">
    <location>
        <begin position="606"/>
        <end position="628"/>
    </location>
</feature>
<sequence length="692" mass="78066">MVGGTSQQVEQHQVHKQLTQHPITPEEEALKRNTDCVYFLASPLTCKKGTECEYRHSDFARVNPRDCWYWLNGNCLNPKCAFRHPPLDGFLGTEVSTPVAPLPLSQAAPAPTVHASYASGKQGVPCIFFQKGLCLKGDRCPFSHGPNSGNSKVTQSAAAVVAAPATEPPTLKKALGGLQMCTQDRNVPQINAPRSVELCPQGKPVAQAKSAPLRNGVAMDKNAPSPPPSGLDELRHRPTNASPVTNGNLINRSNRVHQTYVSDDHSSQNGKDPDEFSRDPSPGFDVLVDDDLRDSDYYDNEDQHGRTRSHEGRDLNHVNDYDIGRSADYSLMADFDRDIYRDPRGYDSYEHLQGQYPWEEERRASSERMLGGSAHLERRRHLIAESPDQSNQLDLRYHLAKQRRGNGLRSVISRDHAHKDHDEDRNYRAPQREARYLPPQESSLSRRLRGRIKLPGQSTLPVNENNLRGRHRGRLSPERPLILPHQGRVRERVNSMVQEDFDNDGRNSIGPRIRRDDKNADGYEQRTSDRQLLGKRKYPKLEDHRQSDGDLSFEGPKPLSEILKRKRGVDTSVSESGMTSGNNEDQEESKERFIKHRQGILSSVSKAEVDPHSQMVESADGRSTLQRDVSELEFEDGMIGEAYDQREGESDYEQVDGEDYNLDEGENLDPEEEYLDDDDTDDFAKKMGVMYS</sequence>
<keyword evidence="4 6" id="KW-0862">Zinc</keyword>
<dbReference type="FunFam" id="4.10.1000.10:FF:000021">
    <property type="entry name" value="Zinc finger CCCH domain-containing protein 17"/>
    <property type="match status" value="1"/>
</dbReference>
<dbReference type="GO" id="GO:0008270">
    <property type="term" value="F:zinc ion binding"/>
    <property type="evidence" value="ECO:0007669"/>
    <property type="project" value="UniProtKB-KW"/>
</dbReference>
<dbReference type="GO" id="GO:0003729">
    <property type="term" value="F:mRNA binding"/>
    <property type="evidence" value="ECO:0007669"/>
    <property type="project" value="TreeGrafter"/>
</dbReference>
<feature type="domain" description="C3H1-type" evidence="8">
    <location>
        <begin position="120"/>
        <end position="147"/>
    </location>
</feature>
<evidence type="ECO:0000256" key="6">
    <source>
        <dbReference type="PROSITE-ProRule" id="PRU00723"/>
    </source>
</evidence>
<feature type="compositionally biased region" description="Acidic residues" evidence="7">
    <location>
        <begin position="287"/>
        <end position="300"/>
    </location>
</feature>
<feature type="compositionally biased region" description="Polar residues" evidence="7">
    <location>
        <begin position="1"/>
        <end position="22"/>
    </location>
</feature>
<feature type="compositionally biased region" description="Basic and acidic residues" evidence="7">
    <location>
        <begin position="412"/>
        <end position="435"/>
    </location>
</feature>
<organism evidence="9 10">
    <name type="scientific">Escallonia herrerae</name>
    <dbReference type="NCBI Taxonomy" id="1293975"/>
    <lineage>
        <taxon>Eukaryota</taxon>
        <taxon>Viridiplantae</taxon>
        <taxon>Streptophyta</taxon>
        <taxon>Embryophyta</taxon>
        <taxon>Tracheophyta</taxon>
        <taxon>Spermatophyta</taxon>
        <taxon>Magnoliopsida</taxon>
        <taxon>eudicotyledons</taxon>
        <taxon>Gunneridae</taxon>
        <taxon>Pentapetalae</taxon>
        <taxon>asterids</taxon>
        <taxon>campanulids</taxon>
        <taxon>Escalloniales</taxon>
        <taxon>Escalloniaceae</taxon>
        <taxon>Escallonia</taxon>
    </lineage>
</organism>
<feature type="region of interest" description="Disordered" evidence="7">
    <location>
        <begin position="201"/>
        <end position="320"/>
    </location>
</feature>
<feature type="zinc finger region" description="C3H1-type" evidence="6">
    <location>
        <begin position="120"/>
        <end position="147"/>
    </location>
</feature>
<evidence type="ECO:0000256" key="5">
    <source>
        <dbReference type="ARBA" id="ARBA00023125"/>
    </source>
</evidence>
<feature type="zinc finger region" description="C3H1-type" evidence="6">
    <location>
        <begin position="30"/>
        <end position="59"/>
    </location>
</feature>
<keyword evidence="10" id="KW-1185">Reference proteome</keyword>
<dbReference type="GO" id="GO:0003677">
    <property type="term" value="F:DNA binding"/>
    <property type="evidence" value="ECO:0007669"/>
    <property type="project" value="UniProtKB-KW"/>
</dbReference>
<feature type="domain" description="C3H1-type" evidence="8">
    <location>
        <begin position="61"/>
        <end position="87"/>
    </location>
</feature>
<dbReference type="PANTHER" id="PTHR15725">
    <property type="entry name" value="ZN-FINGER, C-X8-C-X5-C-X3-H TYPE-CONTAINING"/>
    <property type="match status" value="1"/>
</dbReference>
<feature type="compositionally biased region" description="Basic and acidic residues" evidence="7">
    <location>
        <begin position="539"/>
        <end position="548"/>
    </location>
</feature>
<feature type="compositionally biased region" description="Acidic residues" evidence="7">
    <location>
        <begin position="650"/>
        <end position="681"/>
    </location>
</feature>
<evidence type="ECO:0000313" key="10">
    <source>
        <dbReference type="Proteomes" id="UP001188597"/>
    </source>
</evidence>
<feature type="region of interest" description="Disordered" evidence="7">
    <location>
        <begin position="1"/>
        <end position="26"/>
    </location>
</feature>
<reference evidence="9" key="1">
    <citation type="submission" date="2022-12" db="EMBL/GenBank/DDBJ databases">
        <title>Draft genome assemblies for two species of Escallonia (Escalloniales).</title>
        <authorList>
            <person name="Chanderbali A."/>
            <person name="Dervinis C."/>
            <person name="Anghel I."/>
            <person name="Soltis D."/>
            <person name="Soltis P."/>
            <person name="Zapata F."/>
        </authorList>
    </citation>
    <scope>NUCLEOTIDE SEQUENCE</scope>
    <source>
        <strain evidence="9">UCBG64.0493</strain>
        <tissue evidence="9">Leaf</tissue>
    </source>
</reference>
<protein>
    <recommendedName>
        <fullName evidence="8">C3H1-type domain-containing protein</fullName>
    </recommendedName>
</protein>
<evidence type="ECO:0000256" key="4">
    <source>
        <dbReference type="ARBA" id="ARBA00022833"/>
    </source>
</evidence>
<dbReference type="SUPFAM" id="SSF90229">
    <property type="entry name" value="CCCH zinc finger"/>
    <property type="match status" value="1"/>
</dbReference>
<dbReference type="InterPro" id="IPR036855">
    <property type="entry name" value="Znf_CCCH_sf"/>
</dbReference>
<evidence type="ECO:0000256" key="3">
    <source>
        <dbReference type="ARBA" id="ARBA00022771"/>
    </source>
</evidence>
<dbReference type="Pfam" id="PF00642">
    <property type="entry name" value="zf-CCCH"/>
    <property type="match status" value="1"/>
</dbReference>